<organism evidence="1 2">
    <name type="scientific">SAR324 cluster bacterium</name>
    <dbReference type="NCBI Taxonomy" id="2024889"/>
    <lineage>
        <taxon>Bacteria</taxon>
        <taxon>Deltaproteobacteria</taxon>
        <taxon>SAR324 cluster</taxon>
    </lineage>
</organism>
<name>A0A2D6YMZ1_9DELT</name>
<gene>
    <name evidence="1" type="ORF">CMN54_14255</name>
</gene>
<protein>
    <submittedName>
        <fullName evidence="1">Uncharacterized protein</fullName>
    </submittedName>
</protein>
<dbReference type="AlphaFoldDB" id="A0A2D6YMZ1"/>
<reference evidence="2" key="1">
    <citation type="submission" date="2017-09" db="EMBL/GenBank/DDBJ databases">
        <title>The Reconstruction of 2,631 Draft Metagenome-Assembled Genomes from the Global Oceans.</title>
        <authorList>
            <person name="Tully B.J."/>
            <person name="Graham E.D."/>
            <person name="Heidelberg J.F."/>
        </authorList>
    </citation>
    <scope>NUCLEOTIDE SEQUENCE [LARGE SCALE GENOMIC DNA]</scope>
</reference>
<dbReference type="EMBL" id="NZEX01000171">
    <property type="protein sequence ID" value="MAH64573.1"/>
    <property type="molecule type" value="Genomic_DNA"/>
</dbReference>
<evidence type="ECO:0000313" key="2">
    <source>
        <dbReference type="Proteomes" id="UP000226525"/>
    </source>
</evidence>
<proteinExistence type="predicted"/>
<accession>A0A2D6YMZ1</accession>
<comment type="caution">
    <text evidence="1">The sequence shown here is derived from an EMBL/GenBank/DDBJ whole genome shotgun (WGS) entry which is preliminary data.</text>
</comment>
<dbReference type="Proteomes" id="UP000226525">
    <property type="component" value="Unassembled WGS sequence"/>
</dbReference>
<sequence>MPLLAVLTILLAFPISLLAQSLGPQTREMIREYSHPSEIIYYARVNRACDRFGLHKEAADRAMRNVLRLRRINAVSYATVDPVNKLVLLGNVQCFADNQVSIARISVDFFVQLTEEFTDNIRIGFQQGAILPIPDSNEILLELQFNTETKLTEFVSAHQNYDTLLPSHSLSSF</sequence>
<evidence type="ECO:0000313" key="1">
    <source>
        <dbReference type="EMBL" id="MAH64573.1"/>
    </source>
</evidence>